<dbReference type="Ensembl" id="ENSPMGT00000005721.1">
    <property type="protein sequence ID" value="ENSPMGP00000005393.1"/>
    <property type="gene ID" value="ENSPMGG00000004538.1"/>
</dbReference>
<sequence length="221" mass="25064">RMGHSKICQDDTTYFNTANGRCGPCPRPPSGREINPNCGYDDYGGRHEVKFVECRGNKFNDGTHYKCQPCSLCALGFTVVQPWMVPLTFIICCATIALSCWFIYRKRGAHYFVLLEIHVRCVLDDLDVLDELIMLLDPETKSIKNTKHLASLCSFSSNWVTYTYSLKETKSPLRALLEGVNCRHPDWTVEHLALLLQQIDRVDAVVALRNLSAGKLQTFEV</sequence>
<dbReference type="STRING" id="409849.ENSPMGP00000005393"/>
<dbReference type="PANTHER" id="PTHR14657">
    <property type="entry name" value="IGF-LIKE FAMILY RECEPTOR 1"/>
    <property type="match status" value="1"/>
</dbReference>
<dbReference type="AlphaFoldDB" id="A0A3B3ZL84"/>
<evidence type="ECO:0000256" key="1">
    <source>
        <dbReference type="SAM" id="Phobius"/>
    </source>
</evidence>
<reference evidence="2" key="2">
    <citation type="submission" date="2025-09" db="UniProtKB">
        <authorList>
            <consortium name="Ensembl"/>
        </authorList>
    </citation>
    <scope>IDENTIFICATION</scope>
</reference>
<name>A0A3B3ZL84_9GOBI</name>
<organism evidence="2 3">
    <name type="scientific">Periophthalmus magnuspinnatus</name>
    <dbReference type="NCBI Taxonomy" id="409849"/>
    <lineage>
        <taxon>Eukaryota</taxon>
        <taxon>Metazoa</taxon>
        <taxon>Chordata</taxon>
        <taxon>Craniata</taxon>
        <taxon>Vertebrata</taxon>
        <taxon>Euteleostomi</taxon>
        <taxon>Actinopterygii</taxon>
        <taxon>Neopterygii</taxon>
        <taxon>Teleostei</taxon>
        <taxon>Neoteleostei</taxon>
        <taxon>Acanthomorphata</taxon>
        <taxon>Gobiaria</taxon>
        <taxon>Gobiiformes</taxon>
        <taxon>Gobioidei</taxon>
        <taxon>Gobiidae</taxon>
        <taxon>Oxudercinae</taxon>
        <taxon>Periophthalmus</taxon>
    </lineage>
</organism>
<dbReference type="Proteomes" id="UP000261520">
    <property type="component" value="Unplaced"/>
</dbReference>
<protein>
    <recommendedName>
        <fullName evidence="4">IGF-like family receptor 1</fullName>
    </recommendedName>
</protein>
<dbReference type="SUPFAM" id="SSF47986">
    <property type="entry name" value="DEATH domain"/>
    <property type="match status" value="1"/>
</dbReference>
<evidence type="ECO:0000313" key="3">
    <source>
        <dbReference type="Proteomes" id="UP000261520"/>
    </source>
</evidence>
<keyword evidence="1" id="KW-0812">Transmembrane</keyword>
<dbReference type="Gene3D" id="1.10.533.10">
    <property type="entry name" value="Death Domain, Fas"/>
    <property type="match status" value="1"/>
</dbReference>
<evidence type="ECO:0008006" key="4">
    <source>
        <dbReference type="Google" id="ProtNLM"/>
    </source>
</evidence>
<dbReference type="PANTHER" id="PTHR14657:SF2">
    <property type="entry name" value="IGF-LIKE FAMILY RECEPTOR 1"/>
    <property type="match status" value="1"/>
</dbReference>
<dbReference type="InterPro" id="IPR042355">
    <property type="entry name" value="IGFLR1"/>
</dbReference>
<evidence type="ECO:0000313" key="2">
    <source>
        <dbReference type="Ensembl" id="ENSPMGP00000005393.1"/>
    </source>
</evidence>
<dbReference type="InterPro" id="IPR011029">
    <property type="entry name" value="DEATH-like_dom_sf"/>
</dbReference>
<accession>A0A3B3ZL84</accession>
<keyword evidence="1" id="KW-1133">Transmembrane helix</keyword>
<dbReference type="GO" id="GO:0005886">
    <property type="term" value="C:plasma membrane"/>
    <property type="evidence" value="ECO:0007669"/>
    <property type="project" value="TreeGrafter"/>
</dbReference>
<feature type="transmembrane region" description="Helical" evidence="1">
    <location>
        <begin position="83"/>
        <end position="104"/>
    </location>
</feature>
<proteinExistence type="predicted"/>
<keyword evidence="1" id="KW-0472">Membrane</keyword>
<reference evidence="2" key="1">
    <citation type="submission" date="2025-08" db="UniProtKB">
        <authorList>
            <consortium name="Ensembl"/>
        </authorList>
    </citation>
    <scope>IDENTIFICATION</scope>
</reference>
<keyword evidence="3" id="KW-1185">Reference proteome</keyword>